<proteinExistence type="predicted"/>
<dbReference type="EMBL" id="LXQA011108622">
    <property type="protein sequence ID" value="MCI85157.1"/>
    <property type="molecule type" value="Genomic_DNA"/>
</dbReference>
<sequence length="37" mass="3934">RCISEIGGGLATDEWEGCNKIVEGTCGDVYDVCKLEA</sequence>
<comment type="caution">
    <text evidence="1">The sequence shown here is derived from an EMBL/GenBank/DDBJ whole genome shotgun (WGS) entry which is preliminary data.</text>
</comment>
<feature type="non-terminal residue" evidence="1">
    <location>
        <position position="1"/>
    </location>
</feature>
<reference evidence="1 2" key="1">
    <citation type="journal article" date="2018" name="Front. Plant Sci.">
        <title>Red Clover (Trifolium pratense) and Zigzag Clover (T. medium) - A Picture of Genomic Similarities and Differences.</title>
        <authorList>
            <person name="Dluhosova J."/>
            <person name="Istvanek J."/>
            <person name="Nedelnik J."/>
            <person name="Repkova J."/>
        </authorList>
    </citation>
    <scope>NUCLEOTIDE SEQUENCE [LARGE SCALE GENOMIC DNA]</scope>
    <source>
        <strain evidence="2">cv. 10/8</strain>
        <tissue evidence="1">Leaf</tissue>
    </source>
</reference>
<accession>A0A392VAJ8</accession>
<dbReference type="AlphaFoldDB" id="A0A392VAJ8"/>
<organism evidence="1 2">
    <name type="scientific">Trifolium medium</name>
    <dbReference type="NCBI Taxonomy" id="97028"/>
    <lineage>
        <taxon>Eukaryota</taxon>
        <taxon>Viridiplantae</taxon>
        <taxon>Streptophyta</taxon>
        <taxon>Embryophyta</taxon>
        <taxon>Tracheophyta</taxon>
        <taxon>Spermatophyta</taxon>
        <taxon>Magnoliopsida</taxon>
        <taxon>eudicotyledons</taxon>
        <taxon>Gunneridae</taxon>
        <taxon>Pentapetalae</taxon>
        <taxon>rosids</taxon>
        <taxon>fabids</taxon>
        <taxon>Fabales</taxon>
        <taxon>Fabaceae</taxon>
        <taxon>Papilionoideae</taxon>
        <taxon>50 kb inversion clade</taxon>
        <taxon>NPAAA clade</taxon>
        <taxon>Hologalegina</taxon>
        <taxon>IRL clade</taxon>
        <taxon>Trifolieae</taxon>
        <taxon>Trifolium</taxon>
    </lineage>
</organism>
<name>A0A392VAJ8_9FABA</name>
<keyword evidence="2" id="KW-1185">Reference proteome</keyword>
<evidence type="ECO:0000313" key="1">
    <source>
        <dbReference type="EMBL" id="MCI85157.1"/>
    </source>
</evidence>
<dbReference type="Proteomes" id="UP000265520">
    <property type="component" value="Unassembled WGS sequence"/>
</dbReference>
<evidence type="ECO:0000313" key="2">
    <source>
        <dbReference type="Proteomes" id="UP000265520"/>
    </source>
</evidence>
<protein>
    <submittedName>
        <fullName evidence="1">Uncharacterized protein</fullName>
    </submittedName>
</protein>